<dbReference type="InterPro" id="IPR000467">
    <property type="entry name" value="G_patch_dom"/>
</dbReference>
<dbReference type="Proteomes" id="UP000694420">
    <property type="component" value="Unplaced"/>
</dbReference>
<reference evidence="5" key="2">
    <citation type="submission" date="2025-09" db="UniProtKB">
        <authorList>
            <consortium name="Ensembl"/>
        </authorList>
    </citation>
    <scope>IDENTIFICATION</scope>
</reference>
<dbReference type="SMART" id="SM00443">
    <property type="entry name" value="G_patch"/>
    <property type="match status" value="1"/>
</dbReference>
<name>A0A8C6ZFA0_NOTPE</name>
<reference evidence="5" key="1">
    <citation type="submission" date="2025-08" db="UniProtKB">
        <authorList>
            <consortium name="Ensembl"/>
        </authorList>
    </citation>
    <scope>IDENTIFICATION</scope>
</reference>
<dbReference type="PROSITE" id="PS50174">
    <property type="entry name" value="G_PATCH"/>
    <property type="match status" value="1"/>
</dbReference>
<dbReference type="Pfam" id="PF01585">
    <property type="entry name" value="G-patch"/>
    <property type="match status" value="1"/>
</dbReference>
<keyword evidence="6" id="KW-1185">Reference proteome</keyword>
<comment type="subcellular location">
    <subcellularLocation>
        <location evidence="1">Nucleus</location>
    </subcellularLocation>
</comment>
<dbReference type="GO" id="GO:0003723">
    <property type="term" value="F:RNA binding"/>
    <property type="evidence" value="ECO:0007669"/>
    <property type="project" value="UniProtKB-KW"/>
</dbReference>
<protein>
    <recommendedName>
        <fullName evidence="4">G-patch domain-containing protein</fullName>
    </recommendedName>
</protein>
<evidence type="ECO:0000256" key="3">
    <source>
        <dbReference type="ARBA" id="ARBA00023242"/>
    </source>
</evidence>
<dbReference type="Ensembl" id="ENSNPET00000012533.1">
    <property type="protein sequence ID" value="ENSNPEP00000012227.1"/>
    <property type="gene ID" value="ENSNPEG00000009157.1"/>
</dbReference>
<organism evidence="5 6">
    <name type="scientific">Nothoprocta perdicaria</name>
    <name type="common">Chilean tinamou</name>
    <name type="synonym">Crypturus perdicarius</name>
    <dbReference type="NCBI Taxonomy" id="30464"/>
    <lineage>
        <taxon>Eukaryota</taxon>
        <taxon>Metazoa</taxon>
        <taxon>Chordata</taxon>
        <taxon>Craniata</taxon>
        <taxon>Vertebrata</taxon>
        <taxon>Euteleostomi</taxon>
        <taxon>Archelosauria</taxon>
        <taxon>Archosauria</taxon>
        <taxon>Dinosauria</taxon>
        <taxon>Saurischia</taxon>
        <taxon>Theropoda</taxon>
        <taxon>Coelurosauria</taxon>
        <taxon>Aves</taxon>
        <taxon>Palaeognathae</taxon>
        <taxon>Tinamiformes</taxon>
        <taxon>Tinamidae</taxon>
        <taxon>Nothoprocta</taxon>
    </lineage>
</organism>
<dbReference type="PANTHER" id="PTHR13948:SF21">
    <property type="entry name" value="RNA-BINDING PROTEIN 5"/>
    <property type="match status" value="1"/>
</dbReference>
<evidence type="ECO:0000259" key="4">
    <source>
        <dbReference type="PROSITE" id="PS50174"/>
    </source>
</evidence>
<dbReference type="GO" id="GO:0000398">
    <property type="term" value="P:mRNA splicing, via spliceosome"/>
    <property type="evidence" value="ECO:0007669"/>
    <property type="project" value="TreeGrafter"/>
</dbReference>
<dbReference type="GO" id="GO:0005634">
    <property type="term" value="C:nucleus"/>
    <property type="evidence" value="ECO:0007669"/>
    <property type="project" value="UniProtKB-SubCell"/>
</dbReference>
<proteinExistence type="predicted"/>
<evidence type="ECO:0000256" key="1">
    <source>
        <dbReference type="ARBA" id="ARBA00004123"/>
    </source>
</evidence>
<feature type="domain" description="G-patch" evidence="4">
    <location>
        <begin position="46"/>
        <end position="92"/>
    </location>
</feature>
<accession>A0A8C6ZFA0</accession>
<keyword evidence="3" id="KW-0539">Nucleus</keyword>
<dbReference type="PANTHER" id="PTHR13948">
    <property type="entry name" value="RNA-BINDING PROTEIN"/>
    <property type="match status" value="1"/>
</dbReference>
<evidence type="ECO:0000256" key="2">
    <source>
        <dbReference type="ARBA" id="ARBA00022884"/>
    </source>
</evidence>
<sequence length="118" mass="12805">QCLNPTISLLGWRKGNLHALYVSDSSDLFSFSCSNYEQPTKDGLDNSNIGNKMLQAMGWREGSGLGRKCQGITAPIEAQVRMRGAGLGAKGSSYGVSTADSYKDAVRKAMFARFTEME</sequence>
<evidence type="ECO:0000313" key="6">
    <source>
        <dbReference type="Proteomes" id="UP000694420"/>
    </source>
</evidence>
<evidence type="ECO:0000313" key="5">
    <source>
        <dbReference type="Ensembl" id="ENSNPEP00000012227.1"/>
    </source>
</evidence>
<dbReference type="AlphaFoldDB" id="A0A8C6ZFA0"/>
<keyword evidence="2" id="KW-0694">RNA-binding</keyword>